<evidence type="ECO:0008006" key="4">
    <source>
        <dbReference type="Google" id="ProtNLM"/>
    </source>
</evidence>
<keyword evidence="3" id="KW-1185">Reference proteome</keyword>
<reference evidence="2 3" key="1">
    <citation type="submission" date="2016-10" db="EMBL/GenBank/DDBJ databases">
        <authorList>
            <person name="de Groot N.N."/>
        </authorList>
    </citation>
    <scope>NUCLEOTIDE SEQUENCE [LARGE SCALE GENOMIC DNA]</scope>
    <source>
        <strain evidence="2 3">MON 2.2</strain>
    </source>
</reference>
<gene>
    <name evidence="2" type="ORF">SAMN04489747_1992</name>
</gene>
<dbReference type="EMBL" id="LT629688">
    <property type="protein sequence ID" value="SDD89107.1"/>
    <property type="molecule type" value="Genomic_DNA"/>
</dbReference>
<sequence>MAVSARTPASRRPKLDQVCADAVELAREAAEVEGGRGQVGEHLGVVAEGERVVSHYFASTHPGYRGWRWSVTVARASRAKKATVDEVVLLPTEDALLAPSWLPWSERIEAGDVTPGVVMPTPDDDPRLEPGYTGGEDAADTDPAEASITRAVVAELGLGRERVLSPVGRDQAVERWLDGPAGPDNESTRQAPGSCFSCGYFVRLQGNLGRLFGACTNVWSPSDASVVSVDHGCGGHSDVVAEQREAELPAPVWETASTAEGSLFD</sequence>
<dbReference type="Proteomes" id="UP000198546">
    <property type="component" value="Chromosome i"/>
</dbReference>
<evidence type="ECO:0000313" key="3">
    <source>
        <dbReference type="Proteomes" id="UP000198546"/>
    </source>
</evidence>
<feature type="region of interest" description="Disordered" evidence="1">
    <location>
        <begin position="113"/>
        <end position="144"/>
    </location>
</feature>
<organism evidence="2 3">
    <name type="scientific">Auraticoccus monumenti</name>
    <dbReference type="NCBI Taxonomy" id="675864"/>
    <lineage>
        <taxon>Bacteria</taxon>
        <taxon>Bacillati</taxon>
        <taxon>Actinomycetota</taxon>
        <taxon>Actinomycetes</taxon>
        <taxon>Propionibacteriales</taxon>
        <taxon>Propionibacteriaceae</taxon>
        <taxon>Auraticoccus</taxon>
    </lineage>
</organism>
<dbReference type="STRING" id="675864.SAMN04489747_1992"/>
<proteinExistence type="predicted"/>
<evidence type="ECO:0000256" key="1">
    <source>
        <dbReference type="SAM" id="MobiDB-lite"/>
    </source>
</evidence>
<dbReference type="Pfam" id="PF11228">
    <property type="entry name" value="DUF3027"/>
    <property type="match status" value="1"/>
</dbReference>
<protein>
    <recommendedName>
        <fullName evidence="4">DUF3027 domain-containing protein</fullName>
    </recommendedName>
</protein>
<dbReference type="AlphaFoldDB" id="A0A1G6YHA9"/>
<accession>A0A1G6YHA9</accession>
<evidence type="ECO:0000313" key="2">
    <source>
        <dbReference type="EMBL" id="SDD89107.1"/>
    </source>
</evidence>
<dbReference type="InterPro" id="IPR021391">
    <property type="entry name" value="DUF3027"/>
</dbReference>
<name>A0A1G6YHA9_9ACTN</name>